<evidence type="ECO:0000313" key="4">
    <source>
        <dbReference type="EMBL" id="MTF39699.1"/>
    </source>
</evidence>
<dbReference type="InterPro" id="IPR048469">
    <property type="entry name" value="YchJ-like_M"/>
</dbReference>
<dbReference type="Proteomes" id="UP000437131">
    <property type="component" value="Unassembled WGS sequence"/>
</dbReference>
<dbReference type="InterPro" id="IPR032710">
    <property type="entry name" value="NTF2-like_dom_sf"/>
</dbReference>
<dbReference type="InterPro" id="IPR023006">
    <property type="entry name" value="YchJ-like"/>
</dbReference>
<accession>A0A844GXZ7</accession>
<feature type="domain" description="YchJ-like middle NTF2-like" evidence="3">
    <location>
        <begin position="37"/>
        <end position="136"/>
    </location>
</feature>
<dbReference type="PANTHER" id="PTHR33747">
    <property type="entry name" value="UPF0225 PROTEIN SCO1677"/>
    <property type="match status" value="1"/>
</dbReference>
<organism evidence="4 5">
    <name type="scientific">Cyanobacterium aponinum 0216</name>
    <dbReference type="NCBI Taxonomy" id="2676140"/>
    <lineage>
        <taxon>Bacteria</taxon>
        <taxon>Bacillati</taxon>
        <taxon>Cyanobacteriota</taxon>
        <taxon>Cyanophyceae</taxon>
        <taxon>Oscillatoriophycideae</taxon>
        <taxon>Chroococcales</taxon>
        <taxon>Geminocystaceae</taxon>
        <taxon>Cyanobacterium</taxon>
    </lineage>
</organism>
<comment type="similarity">
    <text evidence="1 2">Belongs to the UPF0225 family.</text>
</comment>
<dbReference type="AlphaFoldDB" id="A0A844GXZ7"/>
<dbReference type="Gene3D" id="3.10.450.50">
    <property type="match status" value="1"/>
</dbReference>
<dbReference type="Pfam" id="PF17775">
    <property type="entry name" value="YchJ_M-like"/>
    <property type="match status" value="1"/>
</dbReference>
<name>A0A844GXZ7_9CHRO</name>
<dbReference type="HAMAP" id="MF_00612">
    <property type="entry name" value="UPF0225"/>
    <property type="match status" value="1"/>
</dbReference>
<evidence type="ECO:0000256" key="2">
    <source>
        <dbReference type="HAMAP-Rule" id="MF_00612"/>
    </source>
</evidence>
<dbReference type="NCBIfam" id="NF002449">
    <property type="entry name" value="PRK01617.1"/>
    <property type="match status" value="1"/>
</dbReference>
<dbReference type="PANTHER" id="PTHR33747:SF1">
    <property type="entry name" value="ADENYLATE CYCLASE-ASSOCIATED CAP C-TERMINAL DOMAIN-CONTAINING PROTEIN"/>
    <property type="match status" value="1"/>
</dbReference>
<dbReference type="SUPFAM" id="SSF54427">
    <property type="entry name" value="NTF2-like"/>
    <property type="match status" value="1"/>
</dbReference>
<gene>
    <name evidence="4" type="ORF">GGC33_12290</name>
</gene>
<dbReference type="NCBIfam" id="NF002486">
    <property type="entry name" value="PRK01752.1"/>
    <property type="match status" value="1"/>
</dbReference>
<sequence>MFISNHSLSSVPCPCGSQKPLNQCCDVYLQGQLPAPTAEKLMRSRYSAYCLKNIDYLFNTEHPKYRKPNSRAMITATANSLIWLGLTVLNTERGKSEDETGIVEFIAVYQEGKSVAQLHERSNFIKEKGKWYYTDGEILPPIQPKKNEPCWCNSGKKFKLCHGKTR</sequence>
<comment type="caution">
    <text evidence="4">The sequence shown here is derived from an EMBL/GenBank/DDBJ whole genome shotgun (WGS) entry which is preliminary data.</text>
</comment>
<dbReference type="InterPro" id="IPR004027">
    <property type="entry name" value="SEC_C_motif"/>
</dbReference>
<dbReference type="RefSeq" id="WP_015219471.1">
    <property type="nucleotide sequence ID" value="NZ_WMIA01000016.1"/>
</dbReference>
<reference evidence="4 5" key="1">
    <citation type="submission" date="2019-11" db="EMBL/GenBank/DDBJ databases">
        <title>Isolation of a new High Light Tolerant Cyanobacteria.</title>
        <authorList>
            <person name="Dobson Z."/>
            <person name="Vaughn N."/>
            <person name="Vaughn M."/>
            <person name="Fromme P."/>
            <person name="Mazor Y."/>
        </authorList>
    </citation>
    <scope>NUCLEOTIDE SEQUENCE [LARGE SCALE GENOMIC DNA]</scope>
    <source>
        <strain evidence="4 5">0216</strain>
    </source>
</reference>
<dbReference type="Pfam" id="PF02810">
    <property type="entry name" value="SEC-C"/>
    <property type="match status" value="1"/>
</dbReference>
<dbReference type="EMBL" id="WMIA01000016">
    <property type="protein sequence ID" value="MTF39699.1"/>
    <property type="molecule type" value="Genomic_DNA"/>
</dbReference>
<evidence type="ECO:0000259" key="3">
    <source>
        <dbReference type="Pfam" id="PF17775"/>
    </source>
</evidence>
<dbReference type="SUPFAM" id="SSF103642">
    <property type="entry name" value="Sec-C motif"/>
    <property type="match status" value="1"/>
</dbReference>
<evidence type="ECO:0000256" key="1">
    <source>
        <dbReference type="ARBA" id="ARBA00010839"/>
    </source>
</evidence>
<evidence type="ECO:0000313" key="5">
    <source>
        <dbReference type="Proteomes" id="UP000437131"/>
    </source>
</evidence>
<protein>
    <recommendedName>
        <fullName evidence="2">UPF0225 protein GGC33_12290</fullName>
    </recommendedName>
</protein>
<proteinExistence type="inferred from homology"/>